<evidence type="ECO:0000256" key="4">
    <source>
        <dbReference type="ARBA" id="ARBA00023242"/>
    </source>
</evidence>
<keyword evidence="3" id="KW-0698">rRNA processing</keyword>
<evidence type="ECO:0000259" key="6">
    <source>
        <dbReference type="PROSITE" id="PS50172"/>
    </source>
</evidence>
<dbReference type="PANTHER" id="PTHR12221">
    <property type="entry name" value="PESCADILLO - RELATED"/>
    <property type="match status" value="1"/>
</dbReference>
<dbReference type="Pfam" id="PF06732">
    <property type="entry name" value="Pescadillo_N"/>
    <property type="match status" value="1"/>
</dbReference>
<dbReference type="AlphaFoldDB" id="I1ZIF5"/>
<reference evidence="7" key="1">
    <citation type="journal article" date="2012" name="Genes Dev.">
        <title>A molecular wound response program associated with regeneration initiation in planarians.</title>
        <authorList>
            <person name="Wenemoser D."/>
            <person name="Lapan S.W."/>
            <person name="Wilkinson A.W."/>
            <person name="Bell G.W."/>
            <person name="Reddien P.W."/>
        </authorList>
    </citation>
    <scope>NUCLEOTIDE SEQUENCE</scope>
</reference>
<dbReference type="GO" id="GO:0070545">
    <property type="term" value="C:PeBoW complex"/>
    <property type="evidence" value="ECO:0007669"/>
    <property type="project" value="TreeGrafter"/>
</dbReference>
<evidence type="ECO:0000256" key="2">
    <source>
        <dbReference type="ARBA" id="ARBA00022517"/>
    </source>
</evidence>
<dbReference type="GO" id="GO:0003723">
    <property type="term" value="F:RNA binding"/>
    <property type="evidence" value="ECO:0007669"/>
    <property type="project" value="TreeGrafter"/>
</dbReference>
<feature type="region of interest" description="Disordered" evidence="5">
    <location>
        <begin position="382"/>
        <end position="413"/>
    </location>
</feature>
<evidence type="ECO:0000313" key="7">
    <source>
        <dbReference type="EMBL" id="AFJ24809.1"/>
    </source>
</evidence>
<dbReference type="GO" id="GO:0000463">
    <property type="term" value="P:maturation of LSU-rRNA from tricistronic rRNA transcript (SSU-rRNA, 5.8S rRNA, LSU-rRNA)"/>
    <property type="evidence" value="ECO:0007669"/>
    <property type="project" value="TreeGrafter"/>
</dbReference>
<dbReference type="PROSITE" id="PS50172">
    <property type="entry name" value="BRCT"/>
    <property type="match status" value="1"/>
</dbReference>
<evidence type="ECO:0000256" key="3">
    <source>
        <dbReference type="ARBA" id="ARBA00022552"/>
    </source>
</evidence>
<name>I1ZIF5_SCHMD</name>
<feature type="domain" description="BRCT" evidence="6">
    <location>
        <begin position="161"/>
        <end position="256"/>
    </location>
</feature>
<evidence type="ECO:0000256" key="1">
    <source>
        <dbReference type="ARBA" id="ARBA00004123"/>
    </source>
</evidence>
<dbReference type="InterPro" id="IPR010613">
    <property type="entry name" value="PES"/>
</dbReference>
<dbReference type="InterPro" id="IPR001357">
    <property type="entry name" value="BRCT_dom"/>
</dbReference>
<keyword evidence="4" id="KW-0539">Nucleus</keyword>
<dbReference type="Gene3D" id="3.40.50.10190">
    <property type="entry name" value="BRCT domain"/>
    <property type="match status" value="1"/>
</dbReference>
<dbReference type="PANTHER" id="PTHR12221:SF6">
    <property type="entry name" value="PESCADILLO HOMOLOG"/>
    <property type="match status" value="1"/>
</dbReference>
<feature type="compositionally biased region" description="Basic residues" evidence="5">
    <location>
        <begin position="399"/>
        <end position="413"/>
    </location>
</feature>
<accession>I1ZIF5</accession>
<feature type="region of interest" description="Disordered" evidence="5">
    <location>
        <begin position="297"/>
        <end position="355"/>
    </location>
</feature>
<comment type="subcellular location">
    <subcellularLocation>
        <location evidence="1">Nucleus</location>
    </subcellularLocation>
</comment>
<protein>
    <submittedName>
        <fullName evidence="7">Pescadillo-1</fullName>
    </submittedName>
</protein>
<evidence type="ECO:0000256" key="5">
    <source>
        <dbReference type="SAM" id="MobiDB-lite"/>
    </source>
</evidence>
<dbReference type="SUPFAM" id="SSF52113">
    <property type="entry name" value="BRCT domain"/>
    <property type="match status" value="1"/>
</dbReference>
<proteinExistence type="evidence at transcript level"/>
<feature type="compositionally biased region" description="Acidic residues" evidence="5">
    <location>
        <begin position="297"/>
        <end position="336"/>
    </location>
</feature>
<feature type="compositionally biased region" description="Basic residues" evidence="5">
    <location>
        <begin position="343"/>
        <end position="353"/>
    </location>
</feature>
<keyword evidence="2" id="KW-0690">Ribosome biogenesis</keyword>
<dbReference type="OrthoDB" id="10264910at2759"/>
<dbReference type="InterPro" id="IPR036420">
    <property type="entry name" value="BRCT_dom_sf"/>
</dbReference>
<dbReference type="EMBL" id="JX010566">
    <property type="protein sequence ID" value="AFJ24809.1"/>
    <property type="molecule type" value="mRNA"/>
</dbReference>
<sequence>MTQFNGAHIMKCKRLKLEFMNYCITKQALRKCFVSVKGYYLEVEICGISVRWVAPLQHVAMSVPVSPDYRMLANQVEFDCVLLESLLLNLYTESGLIYPPKFAVDETNDWNENDILASMAFPLLKAQCDSETDADQLALSEFRDMDDELTAVVEKQEKISAIQSLFRDKKIFLNREIPREFFCFLLRCCGATEVSWDWAVATGATFGVDDNTIQYHVLDRPLELASTHINRFYVQPQFVIDSINAGRLLPVKDYLPGMKLIPHLSPFADYTKGYVPPEYRYLKGELDAEQLYADVDSEQDGDEEAVEEIDEEESELDDESDEEEEDCLYEEDEMEVEQQPVKATKKPARINRGKYKEQVEARKEIKLREIDLPRKRRNLYNKMKHAEKKEKSTVENLKQKRKAVNKKRMSLKK</sequence>
<organism evidence="7">
    <name type="scientific">Schmidtea mediterranea</name>
    <name type="common">Freshwater planarian flatworm</name>
    <dbReference type="NCBI Taxonomy" id="79327"/>
    <lineage>
        <taxon>Eukaryota</taxon>
        <taxon>Metazoa</taxon>
        <taxon>Spiralia</taxon>
        <taxon>Lophotrochozoa</taxon>
        <taxon>Platyhelminthes</taxon>
        <taxon>Rhabditophora</taxon>
        <taxon>Seriata</taxon>
        <taxon>Tricladida</taxon>
        <taxon>Continenticola</taxon>
        <taxon>Geoplanoidea</taxon>
        <taxon>Dugesiidae</taxon>
        <taxon>Schmidtea</taxon>
    </lineage>
</organism>